<dbReference type="RefSeq" id="XP_003688550.1">
    <property type="nucleotide sequence ID" value="XM_003688502.1"/>
</dbReference>
<dbReference type="AlphaFoldDB" id="G8C1T8"/>
<dbReference type="InterPro" id="IPR041661">
    <property type="entry name" value="ZN622/Rei1/Reh1_Znf-C2H2"/>
</dbReference>
<feature type="region of interest" description="Disordered" evidence="1">
    <location>
        <begin position="276"/>
        <end position="301"/>
    </location>
</feature>
<reference evidence="3 4" key="1">
    <citation type="journal article" date="2011" name="Proc. Natl. Acad. Sci. U.S.A.">
        <title>Evolutionary erosion of yeast sex chromosomes by mating-type switching accidents.</title>
        <authorList>
            <person name="Gordon J.L."/>
            <person name="Armisen D."/>
            <person name="Proux-Wera E."/>
            <person name="Oheigeartaigh S.S."/>
            <person name="Byrne K.P."/>
            <person name="Wolfe K.H."/>
        </authorList>
    </citation>
    <scope>NUCLEOTIDE SEQUENCE [LARGE SCALE GENOMIC DNA]</scope>
    <source>
        <strain evidence="4">ATCC 24235 / CBS 4417 / NBRC 1672 / NRRL Y-8282 / UCD 70-5</strain>
    </source>
</reference>
<feature type="domain" description="C2H2-type" evidence="2">
    <location>
        <begin position="7"/>
        <end position="29"/>
    </location>
</feature>
<dbReference type="InterPro" id="IPR036236">
    <property type="entry name" value="Znf_C2H2_sf"/>
</dbReference>
<dbReference type="PANTHER" id="PTHR13182:SF21">
    <property type="entry name" value="CYTOPLASMIC 60S SUBUNIT BIOGENESIS FACTOR REI1"/>
    <property type="match status" value="1"/>
</dbReference>
<dbReference type="Pfam" id="PF12756">
    <property type="entry name" value="zf-C2H2_2"/>
    <property type="match status" value="1"/>
</dbReference>
<evidence type="ECO:0000256" key="1">
    <source>
        <dbReference type="SAM" id="MobiDB-lite"/>
    </source>
</evidence>
<evidence type="ECO:0000259" key="2">
    <source>
        <dbReference type="PROSITE" id="PS00028"/>
    </source>
</evidence>
<sequence length="408" mass="47250">MSGVYTCNSCNLQFPTGNDQRDHMKSDWHRYNLKRRVANLPPISEDVFNSKLNESAKTNENAKQLSKKEQRRKEKEILLEKKRKLLEIARARMLEQQALEEQNGHIDGTVNVAELTEEVKKVETSEQDNVEATVGKNEEEPESELTEEQLAEILMAEKIKNKVDIPLEQCLFCTNNKTFKTFELNLLHMYQNHGFFIPEQKYLVNQEGLVKYMAEKIGLGNVCIVCNYQGSSLNAVRSHMLSKRHCKVPYESNNEKLEISEFYNFESSYANVEAAQGNEEDWEDVEDGDAENTEGDEELEQDEEGTTEFLYHDGVELHLPSGIKVGNRSLMRYYRQNLRPEMILSEGQGTVIAAETRMNFITDGLPDREMVKTQQRAWKTEIKDKKTHDKRAAKFVNNQPHYRDQLLQ</sequence>
<dbReference type="EMBL" id="HE612870">
    <property type="protein sequence ID" value="CCE66116.1"/>
    <property type="molecule type" value="Genomic_DNA"/>
</dbReference>
<dbReference type="SMART" id="SM00355">
    <property type="entry name" value="ZnF_C2H2"/>
    <property type="match status" value="3"/>
</dbReference>
<dbReference type="GO" id="GO:0030687">
    <property type="term" value="C:preribosome, large subunit precursor"/>
    <property type="evidence" value="ECO:0007669"/>
    <property type="project" value="EnsemblFungi"/>
</dbReference>
<feature type="compositionally biased region" description="Acidic residues" evidence="1">
    <location>
        <begin position="278"/>
        <end position="301"/>
    </location>
</feature>
<dbReference type="InterPro" id="IPR040025">
    <property type="entry name" value="Znf622/Rei1/Reh1"/>
</dbReference>
<dbReference type="eggNOG" id="KOG2785">
    <property type="taxonomic scope" value="Eukaryota"/>
</dbReference>
<name>G8C1T8_TETPH</name>
<dbReference type="KEGG" id="tpf:TPHA_0O01490"/>
<dbReference type="GO" id="GO:0000278">
    <property type="term" value="P:mitotic cell cycle"/>
    <property type="evidence" value="ECO:0007669"/>
    <property type="project" value="EnsemblFungi"/>
</dbReference>
<feature type="region of interest" description="Disordered" evidence="1">
    <location>
        <begin position="121"/>
        <end position="145"/>
    </location>
</feature>
<evidence type="ECO:0000313" key="4">
    <source>
        <dbReference type="Proteomes" id="UP000005666"/>
    </source>
</evidence>
<accession>G8C1T8</accession>
<proteinExistence type="predicted"/>
<dbReference type="SUPFAM" id="SSF57667">
    <property type="entry name" value="beta-beta-alpha zinc fingers"/>
    <property type="match status" value="1"/>
</dbReference>
<dbReference type="OrthoDB" id="19329at2759"/>
<keyword evidence="4" id="KW-1185">Reference proteome</keyword>
<dbReference type="InterPro" id="IPR013087">
    <property type="entry name" value="Znf_C2H2_type"/>
</dbReference>
<dbReference type="Proteomes" id="UP000005666">
    <property type="component" value="Chromosome 15"/>
</dbReference>
<dbReference type="PROSITE" id="PS00028">
    <property type="entry name" value="ZINC_FINGER_C2H2_1"/>
    <property type="match status" value="1"/>
</dbReference>
<dbReference type="OMA" id="WTQTQQQ"/>
<dbReference type="STRING" id="1071381.G8C1T8"/>
<dbReference type="GO" id="GO:0005737">
    <property type="term" value="C:cytoplasm"/>
    <property type="evidence" value="ECO:0007669"/>
    <property type="project" value="EnsemblFungi"/>
</dbReference>
<dbReference type="GeneID" id="11530590"/>
<gene>
    <name evidence="3" type="primary">TPHA0O01490</name>
    <name evidence="3" type="ordered locus">TPHA_0O01490</name>
</gene>
<dbReference type="HOGENOM" id="CLU_018787_1_1_1"/>
<protein>
    <recommendedName>
        <fullName evidence="2">C2H2-type domain-containing protein</fullName>
    </recommendedName>
</protein>
<dbReference type="GO" id="GO:0007117">
    <property type="term" value="P:budding cell bud growth"/>
    <property type="evidence" value="ECO:0007669"/>
    <property type="project" value="EnsemblFungi"/>
</dbReference>
<evidence type="ECO:0000313" key="3">
    <source>
        <dbReference type="EMBL" id="CCE66116.1"/>
    </source>
</evidence>
<organism evidence="3 4">
    <name type="scientific">Tetrapisispora phaffii (strain ATCC 24235 / CBS 4417 / NBRC 1672 / NRRL Y-8282 / UCD 70-5)</name>
    <name type="common">Yeast</name>
    <name type="synonym">Fabospora phaffii</name>
    <dbReference type="NCBI Taxonomy" id="1071381"/>
    <lineage>
        <taxon>Eukaryota</taxon>
        <taxon>Fungi</taxon>
        <taxon>Dikarya</taxon>
        <taxon>Ascomycota</taxon>
        <taxon>Saccharomycotina</taxon>
        <taxon>Saccharomycetes</taxon>
        <taxon>Saccharomycetales</taxon>
        <taxon>Saccharomycetaceae</taxon>
        <taxon>Tetrapisispora</taxon>
    </lineage>
</organism>
<dbReference type="GO" id="GO:0042273">
    <property type="term" value="P:ribosomal large subunit biogenesis"/>
    <property type="evidence" value="ECO:0007669"/>
    <property type="project" value="EnsemblFungi"/>
</dbReference>
<feature type="compositionally biased region" description="Polar residues" evidence="1">
    <location>
        <begin position="52"/>
        <end position="62"/>
    </location>
</feature>
<dbReference type="PANTHER" id="PTHR13182">
    <property type="entry name" value="ZINC FINGER PROTEIN 622"/>
    <property type="match status" value="1"/>
</dbReference>
<dbReference type="GO" id="GO:0006913">
    <property type="term" value="P:nucleocytoplasmic transport"/>
    <property type="evidence" value="ECO:0007669"/>
    <property type="project" value="EnsemblFungi"/>
</dbReference>
<feature type="region of interest" description="Disordered" evidence="1">
    <location>
        <begin position="52"/>
        <end position="71"/>
    </location>
</feature>